<dbReference type="CDD" id="cd00087">
    <property type="entry name" value="FReD"/>
    <property type="match status" value="1"/>
</dbReference>
<dbReference type="InterPro" id="IPR014716">
    <property type="entry name" value="Fibrinogen_a/b/g_C_1"/>
</dbReference>
<dbReference type="OrthoDB" id="6089106at2759"/>
<protein>
    <recommendedName>
        <fullName evidence="1">Fibrinogen C-terminal domain-containing protein</fullName>
    </recommendedName>
</protein>
<sequence>MHLVPSTHVEYSNISSLSFPIKKRKESHMPLHFAGGSYYNNLGAAVDYLFQAPDPNYRKTTYSGRHGEVYGGEYDSPFIPNEDDNDVSYAVSRRNGVCTVLMIPVKDTKEHHKSQPPAETISLHSYDYLQEQIEDKHASKQTMLLHETRVCFYGKTAESVLSILATGNYRTVTPSVRRPKDCSDLDPELDTSGVYTIYPTIGRGFKAYCDMKTDGGRWTVIVRRIDGSQDFNKKWIEYEKGFGNLKGEFWLGNKFLHTLTSTGKTEMRADIENFKSEKRFAKYSTFKVGDAASKYRLTVGGYTGNVADAFAQGNHNSQRFSTSDNDNDQNRSLNCAKLKRDGSGWWFSSCEAVCFTCPYANNKKGFTGNGLMQWETWKGSEHSLKYASMMIRRV</sequence>
<dbReference type="NCBIfam" id="NF040941">
    <property type="entry name" value="GGGWT_bact"/>
    <property type="match status" value="1"/>
</dbReference>
<dbReference type="InterPro" id="IPR050373">
    <property type="entry name" value="Fibrinogen_C-term_domain"/>
</dbReference>
<dbReference type="Proteomes" id="UP000596742">
    <property type="component" value="Unassembled WGS sequence"/>
</dbReference>
<dbReference type="SUPFAM" id="SSF56496">
    <property type="entry name" value="Fibrinogen C-terminal domain-like"/>
    <property type="match status" value="1"/>
</dbReference>
<dbReference type="SMART" id="SM00186">
    <property type="entry name" value="FBG"/>
    <property type="match status" value="1"/>
</dbReference>
<evidence type="ECO:0000313" key="2">
    <source>
        <dbReference type="EMBL" id="VDI30701.1"/>
    </source>
</evidence>
<evidence type="ECO:0000259" key="1">
    <source>
        <dbReference type="PROSITE" id="PS51406"/>
    </source>
</evidence>
<dbReference type="EMBL" id="UYJE01004720">
    <property type="protein sequence ID" value="VDI30701.1"/>
    <property type="molecule type" value="Genomic_DNA"/>
</dbReference>
<dbReference type="Gene3D" id="3.90.215.10">
    <property type="entry name" value="Gamma Fibrinogen, chain A, domain 1"/>
    <property type="match status" value="1"/>
</dbReference>
<dbReference type="InterPro" id="IPR036056">
    <property type="entry name" value="Fibrinogen-like_C"/>
</dbReference>
<name>A0A8B6E8H1_MYTGA</name>
<dbReference type="PROSITE" id="PS51406">
    <property type="entry name" value="FIBRINOGEN_C_2"/>
    <property type="match status" value="1"/>
</dbReference>
<dbReference type="AlphaFoldDB" id="A0A8B6E8H1"/>
<dbReference type="GO" id="GO:0005615">
    <property type="term" value="C:extracellular space"/>
    <property type="evidence" value="ECO:0007669"/>
    <property type="project" value="TreeGrafter"/>
</dbReference>
<comment type="caution">
    <text evidence="2">The sequence shown here is derived from an EMBL/GenBank/DDBJ whole genome shotgun (WGS) entry which is preliminary data.</text>
</comment>
<dbReference type="PANTHER" id="PTHR19143">
    <property type="entry name" value="FIBRINOGEN/TENASCIN/ANGIOPOEITIN"/>
    <property type="match status" value="1"/>
</dbReference>
<dbReference type="Pfam" id="PF00147">
    <property type="entry name" value="Fibrinogen_C"/>
    <property type="match status" value="1"/>
</dbReference>
<proteinExistence type="predicted"/>
<dbReference type="InterPro" id="IPR002181">
    <property type="entry name" value="Fibrinogen_a/b/g_C_dom"/>
</dbReference>
<reference evidence="2" key="1">
    <citation type="submission" date="2018-11" db="EMBL/GenBank/DDBJ databases">
        <authorList>
            <person name="Alioto T."/>
            <person name="Alioto T."/>
        </authorList>
    </citation>
    <scope>NUCLEOTIDE SEQUENCE</scope>
</reference>
<keyword evidence="3" id="KW-1185">Reference proteome</keyword>
<accession>A0A8B6E8H1</accession>
<gene>
    <name evidence="2" type="ORF">MGAL_10B005076</name>
</gene>
<feature type="domain" description="Fibrinogen C-terminal" evidence="1">
    <location>
        <begin position="173"/>
        <end position="394"/>
    </location>
</feature>
<evidence type="ECO:0000313" key="3">
    <source>
        <dbReference type="Proteomes" id="UP000596742"/>
    </source>
</evidence>
<organism evidence="2 3">
    <name type="scientific">Mytilus galloprovincialis</name>
    <name type="common">Mediterranean mussel</name>
    <dbReference type="NCBI Taxonomy" id="29158"/>
    <lineage>
        <taxon>Eukaryota</taxon>
        <taxon>Metazoa</taxon>
        <taxon>Spiralia</taxon>
        <taxon>Lophotrochozoa</taxon>
        <taxon>Mollusca</taxon>
        <taxon>Bivalvia</taxon>
        <taxon>Autobranchia</taxon>
        <taxon>Pteriomorphia</taxon>
        <taxon>Mytilida</taxon>
        <taxon>Mytiloidea</taxon>
        <taxon>Mytilidae</taxon>
        <taxon>Mytilinae</taxon>
        <taxon>Mytilus</taxon>
    </lineage>
</organism>